<feature type="domain" description="Rieske" evidence="7">
    <location>
        <begin position="25"/>
        <end position="80"/>
    </location>
</feature>
<keyword evidence="2" id="KW-0001">2Fe-2S</keyword>
<dbReference type="OrthoDB" id="9790995at2"/>
<keyword evidence="3" id="KW-0479">Metal-binding</keyword>
<dbReference type="Pfam" id="PF00355">
    <property type="entry name" value="Rieske"/>
    <property type="match status" value="1"/>
</dbReference>
<evidence type="ECO:0000256" key="6">
    <source>
        <dbReference type="ARBA" id="ARBA00023014"/>
    </source>
</evidence>
<organism evidence="8 9">
    <name type="scientific">Variovorax paradoxus B4</name>
    <dbReference type="NCBI Taxonomy" id="1246301"/>
    <lineage>
        <taxon>Bacteria</taxon>
        <taxon>Pseudomonadati</taxon>
        <taxon>Pseudomonadota</taxon>
        <taxon>Betaproteobacteria</taxon>
        <taxon>Burkholderiales</taxon>
        <taxon>Comamonadaceae</taxon>
        <taxon>Variovorax</taxon>
    </lineage>
</organism>
<evidence type="ECO:0000259" key="7">
    <source>
        <dbReference type="PROSITE" id="PS51296"/>
    </source>
</evidence>
<comment type="similarity">
    <text evidence="1">Belongs to the bacterial ring-hydroxylating dioxygenase alpha subunit family.</text>
</comment>
<dbReference type="PROSITE" id="PS51296">
    <property type="entry name" value="RIESKE"/>
    <property type="match status" value="1"/>
</dbReference>
<dbReference type="InterPro" id="IPR036922">
    <property type="entry name" value="Rieske_2Fe-2S_sf"/>
</dbReference>
<keyword evidence="4" id="KW-0560">Oxidoreductase</keyword>
<evidence type="ECO:0000256" key="1">
    <source>
        <dbReference type="ARBA" id="ARBA00008751"/>
    </source>
</evidence>
<name>T1X9J6_VARPD</name>
<dbReference type="EMBL" id="CP003911">
    <property type="protein sequence ID" value="AGU49141.1"/>
    <property type="molecule type" value="Genomic_DNA"/>
</dbReference>
<evidence type="ECO:0000313" key="8">
    <source>
        <dbReference type="EMBL" id="AGU49141.1"/>
    </source>
</evidence>
<dbReference type="Proteomes" id="UP000016223">
    <property type="component" value="Chromosome 1"/>
</dbReference>
<sequence length="129" mass="13798">MPVGQYTDEAIARQELRLLRRHPQPVAASASLAAPGAWLSLTYVGVPLLLVRQEKGQVQAFRNVCRHRGARVVPEGSGSGASWPVLVVAVTAGSSRSFSQARISGSFKLPSSALPLEFQRQAGGMMRVC</sequence>
<evidence type="ECO:0000256" key="2">
    <source>
        <dbReference type="ARBA" id="ARBA00022714"/>
    </source>
</evidence>
<dbReference type="PATRIC" id="fig|1246301.3.peg.2067"/>
<accession>T1X9J6</accession>
<evidence type="ECO:0000256" key="3">
    <source>
        <dbReference type="ARBA" id="ARBA00022723"/>
    </source>
</evidence>
<evidence type="ECO:0000313" key="9">
    <source>
        <dbReference type="Proteomes" id="UP000016223"/>
    </source>
</evidence>
<keyword evidence="6" id="KW-0411">Iron-sulfur</keyword>
<reference evidence="8 9" key="1">
    <citation type="submission" date="2012-10" db="EMBL/GenBank/DDBJ databases">
        <title>Genome sequence of Variovorax paradoxus B4.</title>
        <authorList>
            <person name="Schuldes J."/>
            <person name="Brandt U."/>
            <person name="Hiessl S."/>
            <person name="Wuebbeler J.H."/>
            <person name="Thuermer A."/>
            <person name="Steinbuechel A."/>
            <person name="Daniel R."/>
        </authorList>
    </citation>
    <scope>NUCLEOTIDE SEQUENCE [LARGE SCALE GENOMIC DNA]</scope>
    <source>
        <strain evidence="8 9">B4</strain>
    </source>
</reference>
<dbReference type="InterPro" id="IPR017941">
    <property type="entry name" value="Rieske_2Fe-2S"/>
</dbReference>
<dbReference type="GO" id="GO:0016491">
    <property type="term" value="F:oxidoreductase activity"/>
    <property type="evidence" value="ECO:0007669"/>
    <property type="project" value="UniProtKB-KW"/>
</dbReference>
<dbReference type="AlphaFoldDB" id="T1X9J6"/>
<dbReference type="PANTHER" id="PTHR43756">
    <property type="entry name" value="CHOLINE MONOOXYGENASE, CHLOROPLASTIC"/>
    <property type="match status" value="1"/>
</dbReference>
<dbReference type="SUPFAM" id="SSF50022">
    <property type="entry name" value="ISP domain"/>
    <property type="match status" value="1"/>
</dbReference>
<proteinExistence type="inferred from homology"/>
<evidence type="ECO:0000256" key="4">
    <source>
        <dbReference type="ARBA" id="ARBA00023002"/>
    </source>
</evidence>
<dbReference type="InterPro" id="IPR001663">
    <property type="entry name" value="Rng_hydr_dOase-A"/>
</dbReference>
<dbReference type="HOGENOM" id="CLU_1947914_0_0_4"/>
<evidence type="ECO:0000256" key="5">
    <source>
        <dbReference type="ARBA" id="ARBA00023004"/>
    </source>
</evidence>
<dbReference type="Gene3D" id="3.90.380.10">
    <property type="entry name" value="Naphthalene 1,2-dioxygenase Alpha Subunit, Chain A, domain 1"/>
    <property type="match status" value="1"/>
</dbReference>
<keyword evidence="5" id="KW-0408">Iron</keyword>
<dbReference type="GO" id="GO:0046872">
    <property type="term" value="F:metal ion binding"/>
    <property type="evidence" value="ECO:0007669"/>
    <property type="project" value="UniProtKB-KW"/>
</dbReference>
<dbReference type="KEGG" id="vpd:VAPA_1c20370"/>
<gene>
    <name evidence="8" type="ORF">VAPA_1c20370</name>
</gene>
<dbReference type="Gene3D" id="2.102.10.10">
    <property type="entry name" value="Rieske [2Fe-2S] iron-sulphur domain"/>
    <property type="match status" value="1"/>
</dbReference>
<dbReference type="PANTHER" id="PTHR43756:SF5">
    <property type="entry name" value="CHOLINE MONOOXYGENASE, CHLOROPLASTIC"/>
    <property type="match status" value="1"/>
</dbReference>
<dbReference type="RefSeq" id="WP_021006654.1">
    <property type="nucleotide sequence ID" value="NC_022247.1"/>
</dbReference>
<dbReference type="GO" id="GO:0051537">
    <property type="term" value="F:2 iron, 2 sulfur cluster binding"/>
    <property type="evidence" value="ECO:0007669"/>
    <property type="project" value="UniProtKB-KW"/>
</dbReference>
<protein>
    <submittedName>
        <fullName evidence="8">Rieske (2Fe-2S) domain-containing protein</fullName>
    </submittedName>
</protein>